<proteinExistence type="predicted"/>
<dbReference type="AlphaFoldDB" id="A0A6A6CFU9"/>
<dbReference type="EMBL" id="ML993598">
    <property type="protein sequence ID" value="KAF2166084.1"/>
    <property type="molecule type" value="Genomic_DNA"/>
</dbReference>
<dbReference type="RefSeq" id="XP_033666973.1">
    <property type="nucleotide sequence ID" value="XM_033813000.1"/>
</dbReference>
<evidence type="ECO:0000313" key="3">
    <source>
        <dbReference type="EMBL" id="KAF2166084.1"/>
    </source>
</evidence>
<gene>
    <name evidence="3" type="ORF">M409DRAFT_55427</name>
</gene>
<organism evidence="3 4">
    <name type="scientific">Zasmidium cellare ATCC 36951</name>
    <dbReference type="NCBI Taxonomy" id="1080233"/>
    <lineage>
        <taxon>Eukaryota</taxon>
        <taxon>Fungi</taxon>
        <taxon>Dikarya</taxon>
        <taxon>Ascomycota</taxon>
        <taxon>Pezizomycotina</taxon>
        <taxon>Dothideomycetes</taxon>
        <taxon>Dothideomycetidae</taxon>
        <taxon>Mycosphaerellales</taxon>
        <taxon>Mycosphaerellaceae</taxon>
        <taxon>Zasmidium</taxon>
    </lineage>
</organism>
<feature type="region of interest" description="Disordered" evidence="1">
    <location>
        <begin position="388"/>
        <end position="425"/>
    </location>
</feature>
<evidence type="ECO:0000313" key="4">
    <source>
        <dbReference type="Proteomes" id="UP000799537"/>
    </source>
</evidence>
<dbReference type="Proteomes" id="UP000799537">
    <property type="component" value="Unassembled WGS sequence"/>
</dbReference>
<dbReference type="Pfam" id="PF06985">
    <property type="entry name" value="HET"/>
    <property type="match status" value="1"/>
</dbReference>
<evidence type="ECO:0000259" key="2">
    <source>
        <dbReference type="Pfam" id="PF06985"/>
    </source>
</evidence>
<keyword evidence="4" id="KW-1185">Reference proteome</keyword>
<evidence type="ECO:0000256" key="1">
    <source>
        <dbReference type="SAM" id="MobiDB-lite"/>
    </source>
</evidence>
<feature type="domain" description="Heterokaryon incompatibility" evidence="2">
    <location>
        <begin position="1"/>
        <end position="94"/>
    </location>
</feature>
<reference evidence="3" key="1">
    <citation type="journal article" date="2020" name="Stud. Mycol.">
        <title>101 Dothideomycetes genomes: a test case for predicting lifestyles and emergence of pathogens.</title>
        <authorList>
            <person name="Haridas S."/>
            <person name="Albert R."/>
            <person name="Binder M."/>
            <person name="Bloem J."/>
            <person name="Labutti K."/>
            <person name="Salamov A."/>
            <person name="Andreopoulos B."/>
            <person name="Baker S."/>
            <person name="Barry K."/>
            <person name="Bills G."/>
            <person name="Bluhm B."/>
            <person name="Cannon C."/>
            <person name="Castanera R."/>
            <person name="Culley D."/>
            <person name="Daum C."/>
            <person name="Ezra D."/>
            <person name="Gonzalez J."/>
            <person name="Henrissat B."/>
            <person name="Kuo A."/>
            <person name="Liang C."/>
            <person name="Lipzen A."/>
            <person name="Lutzoni F."/>
            <person name="Magnuson J."/>
            <person name="Mondo S."/>
            <person name="Nolan M."/>
            <person name="Ohm R."/>
            <person name="Pangilinan J."/>
            <person name="Park H.-J."/>
            <person name="Ramirez L."/>
            <person name="Alfaro M."/>
            <person name="Sun H."/>
            <person name="Tritt A."/>
            <person name="Yoshinaga Y."/>
            <person name="Zwiers L.-H."/>
            <person name="Turgeon B."/>
            <person name="Goodwin S."/>
            <person name="Spatafora J."/>
            <person name="Crous P."/>
            <person name="Grigoriev I."/>
        </authorList>
    </citation>
    <scope>NUCLEOTIDE SEQUENCE</scope>
    <source>
        <strain evidence="3">ATCC 36951</strain>
    </source>
</reference>
<protein>
    <recommendedName>
        <fullName evidence="2">Heterokaryon incompatibility domain-containing protein</fullName>
    </recommendedName>
</protein>
<feature type="compositionally biased region" description="Polar residues" evidence="1">
    <location>
        <begin position="408"/>
        <end position="421"/>
    </location>
</feature>
<dbReference type="PANTHER" id="PTHR33112">
    <property type="entry name" value="DOMAIN PROTEIN, PUTATIVE-RELATED"/>
    <property type="match status" value="1"/>
</dbReference>
<accession>A0A6A6CFU9</accession>
<dbReference type="PANTHER" id="PTHR33112:SF10">
    <property type="entry name" value="TOL"/>
    <property type="match status" value="1"/>
</dbReference>
<sequence>MFQIYANSYCNISATAAIDATTGLFFPRDSQYLWEDEINLNTDGLLRVQRYQKQAKLPRGYTPLVRRCEVFDLAFWDRRVESSPVNRRAWVLQERLLAPRVLHFCQDQIAWECPEHDAAESFPDGLPNFELRNGKIEQKVRLKGLLSYRLTESDFGEQVLIDPEQTSEMVHDHWNFVVERYSTTGLSYEADKLIALAGIAELMANRIGGKYLAGMWTRYLASQLTWRVKTAYENGRLLYPSRRPKTYRAPTFSWASVDAPQGVQFEATKRQRELHISVRRFETHPQTMSPFGPLSMPGNPHDTSEVCFVDIDCSMTPVTIELRDSEGNPAHHCKFWRELEGSYLEDAQEAAPLFIGRLLDHADVADRQRGSVGNNTDLDQVASLHEVPFHPTNSNTEQVQAGAGREASSANAQSTYDNDTTGQRERLVEYATRALKLRPPRIPYVEAKPTVGVYLDCPEDDGDELENPEAESYCVPASTNSVGDLICLLVQRERQSQKELYRRVGLLTFPAFLPGDQEVVLEQARRHQAQIRLI</sequence>
<dbReference type="InterPro" id="IPR010730">
    <property type="entry name" value="HET"/>
</dbReference>
<dbReference type="OrthoDB" id="5362512at2759"/>
<name>A0A6A6CFU9_ZASCE</name>
<dbReference type="GeneID" id="54566272"/>